<comment type="caution">
    <text evidence="2">The sequence shown here is derived from an EMBL/GenBank/DDBJ whole genome shotgun (WGS) entry which is preliminary data.</text>
</comment>
<protein>
    <submittedName>
        <fullName evidence="2">Uncharacterized protein</fullName>
    </submittedName>
</protein>
<organism evidence="2 3">
    <name type="scientific">Herminiimonas fonticola</name>
    <dbReference type="NCBI Taxonomy" id="303380"/>
    <lineage>
        <taxon>Bacteria</taxon>
        <taxon>Pseudomonadati</taxon>
        <taxon>Pseudomonadota</taxon>
        <taxon>Betaproteobacteria</taxon>
        <taxon>Burkholderiales</taxon>
        <taxon>Oxalobacteraceae</taxon>
        <taxon>Herminiimonas</taxon>
    </lineage>
</organism>
<dbReference type="AlphaFoldDB" id="A0A4R6GI31"/>
<keyword evidence="3" id="KW-1185">Reference proteome</keyword>
<reference evidence="2 3" key="1">
    <citation type="submission" date="2019-03" db="EMBL/GenBank/DDBJ databases">
        <title>Genomic Encyclopedia of Type Strains, Phase IV (KMG-IV): sequencing the most valuable type-strain genomes for metagenomic binning, comparative biology and taxonomic classification.</title>
        <authorList>
            <person name="Goeker M."/>
        </authorList>
    </citation>
    <scope>NUCLEOTIDE SEQUENCE [LARGE SCALE GENOMIC DNA]</scope>
    <source>
        <strain evidence="2 3">DSM 18555</strain>
    </source>
</reference>
<name>A0A4R6GI31_9BURK</name>
<accession>A0A4R6GI31</accession>
<evidence type="ECO:0000313" key="3">
    <source>
        <dbReference type="Proteomes" id="UP000294737"/>
    </source>
</evidence>
<dbReference type="RefSeq" id="WP_112991294.1">
    <property type="nucleotide sequence ID" value="NZ_PTLZ01000001.1"/>
</dbReference>
<gene>
    <name evidence="2" type="ORF">EV677_1123</name>
</gene>
<evidence type="ECO:0000313" key="2">
    <source>
        <dbReference type="EMBL" id="TDN94573.1"/>
    </source>
</evidence>
<evidence type="ECO:0000256" key="1">
    <source>
        <dbReference type="SAM" id="MobiDB-lite"/>
    </source>
</evidence>
<dbReference type="Proteomes" id="UP000294737">
    <property type="component" value="Unassembled WGS sequence"/>
</dbReference>
<proteinExistence type="predicted"/>
<sequence length="84" mass="9716">MLNRNEWDQFHIELKQRFEDLVSWAVAHRPDHSPPLSSADFETARKEIMKLAVQDLNIGERNAKIPEPAENGPQYVNLNPAPWP</sequence>
<dbReference type="OrthoDB" id="5705788at2"/>
<feature type="region of interest" description="Disordered" evidence="1">
    <location>
        <begin position="63"/>
        <end position="84"/>
    </location>
</feature>
<dbReference type="EMBL" id="SNWF01000004">
    <property type="protein sequence ID" value="TDN94573.1"/>
    <property type="molecule type" value="Genomic_DNA"/>
</dbReference>